<evidence type="ECO:0000313" key="1">
    <source>
        <dbReference type="EMBL" id="OGI64477.1"/>
    </source>
</evidence>
<comment type="caution">
    <text evidence="1">The sequence shown here is derived from an EMBL/GenBank/DDBJ whole genome shotgun (WGS) entry which is preliminary data.</text>
</comment>
<dbReference type="AlphaFoldDB" id="A0A1F6V478"/>
<reference evidence="1 2" key="1">
    <citation type="journal article" date="2016" name="Nat. Commun.">
        <title>Thousands of microbial genomes shed light on interconnected biogeochemical processes in an aquifer system.</title>
        <authorList>
            <person name="Anantharaman K."/>
            <person name="Brown C.T."/>
            <person name="Hug L.A."/>
            <person name="Sharon I."/>
            <person name="Castelle C.J."/>
            <person name="Probst A.J."/>
            <person name="Thomas B.C."/>
            <person name="Singh A."/>
            <person name="Wilkins M.J."/>
            <person name="Karaoz U."/>
            <person name="Brodie E.L."/>
            <person name="Williams K.H."/>
            <person name="Hubbard S.S."/>
            <person name="Banfield J.F."/>
        </authorList>
    </citation>
    <scope>NUCLEOTIDE SEQUENCE [LARGE SCALE GENOMIC DNA]</scope>
</reference>
<sequence length="64" mass="7685">MAIDEKVDHLAKLRELDRDYHVGDSLGPAIIHGWHYDRLTWQEKERYDAEKNRPEDYDWESSGQ</sequence>
<evidence type="ECO:0000313" key="2">
    <source>
        <dbReference type="Proteomes" id="UP000178700"/>
    </source>
</evidence>
<organism evidence="1 2">
    <name type="scientific">Candidatus Nomurabacteria bacterium RIFCSPHIGHO2_01_FULL_39_10</name>
    <dbReference type="NCBI Taxonomy" id="1801733"/>
    <lineage>
        <taxon>Bacteria</taxon>
        <taxon>Candidatus Nomuraibacteriota</taxon>
    </lineage>
</organism>
<proteinExistence type="predicted"/>
<protein>
    <submittedName>
        <fullName evidence="1">Uncharacterized protein</fullName>
    </submittedName>
</protein>
<gene>
    <name evidence="1" type="ORF">A2642_01780</name>
</gene>
<dbReference type="EMBL" id="MFTJ01000050">
    <property type="protein sequence ID" value="OGI64477.1"/>
    <property type="molecule type" value="Genomic_DNA"/>
</dbReference>
<accession>A0A1F6V478</accession>
<dbReference type="Proteomes" id="UP000178700">
    <property type="component" value="Unassembled WGS sequence"/>
</dbReference>
<name>A0A1F6V478_9BACT</name>